<reference evidence="1" key="3">
    <citation type="submission" date="2022-05" db="EMBL/GenBank/DDBJ databases">
        <authorList>
            <person name="Chen Y."/>
            <person name="Zhu J."/>
            <person name="Zhu K."/>
        </authorList>
    </citation>
    <scope>NUCLEOTIDE SEQUENCE</scope>
    <source>
        <strain evidence="1">AV25</strain>
    </source>
</reference>
<protein>
    <submittedName>
        <fullName evidence="2">Uncharacterized protein</fullName>
    </submittedName>
</protein>
<dbReference type="AlphaFoldDB" id="A0A380X2J8"/>
<evidence type="ECO:0000313" key="4">
    <source>
        <dbReference type="Proteomes" id="UP001347884"/>
    </source>
</evidence>
<reference evidence="1 4" key="2">
    <citation type="journal article" date="2022" name="Front. Microbiol.">
        <title>Commensal bacteria contribute to the growth of multidrug-resistant Avibacterium paragallinarum in chickens.</title>
        <authorList>
            <person name="Zhu J."/>
            <person name="Chen Y."/>
            <person name="Wu Y."/>
            <person name="Wang Y."/>
            <person name="Zhu K."/>
        </authorList>
    </citation>
    <scope>NUCLEOTIDE SEQUENCE [LARGE SCALE GENOMIC DNA]</scope>
    <source>
        <strain evidence="1 4">AV25</strain>
    </source>
</reference>
<evidence type="ECO:0000313" key="3">
    <source>
        <dbReference type="Proteomes" id="UP000254620"/>
    </source>
</evidence>
<dbReference type="RefSeq" id="WP_115615524.1">
    <property type="nucleotide sequence ID" value="NZ_CP081939.1"/>
</dbReference>
<accession>A0A380X2J8</accession>
<proteinExistence type="predicted"/>
<sequence length="120" mass="13918">MTETNIEKVKALLLQEQRGKINKEEIIEEIAMGRNPLLTANDIANRLSIPIEVFHQWVKNADQNYQIPANSLVGMARNTIINSTLNRTETNKFAKPDFYIGNYPRWTLDTFKTWLRANLK</sequence>
<dbReference type="EMBL" id="JAMDKF010000021">
    <property type="protein sequence ID" value="MEE6042029.1"/>
    <property type="molecule type" value="Genomic_DNA"/>
</dbReference>
<organism evidence="2 3">
    <name type="scientific">Avibacterium paragallinarum</name>
    <name type="common">Haemophilus gallinarum</name>
    <dbReference type="NCBI Taxonomy" id="728"/>
    <lineage>
        <taxon>Bacteria</taxon>
        <taxon>Pseudomonadati</taxon>
        <taxon>Pseudomonadota</taxon>
        <taxon>Gammaproteobacteria</taxon>
        <taxon>Pasteurellales</taxon>
        <taxon>Pasteurellaceae</taxon>
        <taxon>Avibacterium</taxon>
    </lineage>
</organism>
<reference evidence="2 3" key="1">
    <citation type="submission" date="2018-06" db="EMBL/GenBank/DDBJ databases">
        <authorList>
            <consortium name="Pathogen Informatics"/>
            <person name="Doyle S."/>
        </authorList>
    </citation>
    <scope>NUCLEOTIDE SEQUENCE [LARGE SCALE GENOMIC DNA]</scope>
    <source>
        <strain evidence="2 3">NCTC10926</strain>
    </source>
</reference>
<evidence type="ECO:0000313" key="1">
    <source>
        <dbReference type="EMBL" id="MEE6042029.1"/>
    </source>
</evidence>
<evidence type="ECO:0000313" key="2">
    <source>
        <dbReference type="EMBL" id="SUU97485.1"/>
    </source>
</evidence>
<name>A0A380X2J8_AVIPA</name>
<dbReference type="EMBL" id="UFSW01000001">
    <property type="protein sequence ID" value="SUU97485.1"/>
    <property type="molecule type" value="Genomic_DNA"/>
</dbReference>
<dbReference type="Proteomes" id="UP000254620">
    <property type="component" value="Unassembled WGS sequence"/>
</dbReference>
<dbReference type="Proteomes" id="UP001347884">
    <property type="component" value="Unassembled WGS sequence"/>
</dbReference>
<keyword evidence="4" id="KW-1185">Reference proteome</keyword>
<gene>
    <name evidence="1" type="ORF">M5S13_09060</name>
    <name evidence="2" type="ORF">NCTC10926_00874</name>
</gene>